<name>A0A9D1T4H7_9FIRM</name>
<dbReference type="PANTHER" id="PTHR16301:SF20">
    <property type="entry name" value="IMPACT FAMILY MEMBER YIGZ"/>
    <property type="match status" value="1"/>
</dbReference>
<dbReference type="InterPro" id="IPR023582">
    <property type="entry name" value="Impact"/>
</dbReference>
<dbReference type="Gene3D" id="3.30.230.30">
    <property type="entry name" value="Impact, N-terminal domain"/>
    <property type="match status" value="1"/>
</dbReference>
<evidence type="ECO:0000259" key="3">
    <source>
        <dbReference type="Pfam" id="PF09186"/>
    </source>
</evidence>
<dbReference type="InterPro" id="IPR036956">
    <property type="entry name" value="Impact_N_sf"/>
</dbReference>
<dbReference type="EMBL" id="DVOL01000083">
    <property type="protein sequence ID" value="HIV11171.1"/>
    <property type="molecule type" value="Genomic_DNA"/>
</dbReference>
<dbReference type="SUPFAM" id="SSF54211">
    <property type="entry name" value="Ribosomal protein S5 domain 2-like"/>
    <property type="match status" value="1"/>
</dbReference>
<reference evidence="4" key="1">
    <citation type="submission" date="2020-10" db="EMBL/GenBank/DDBJ databases">
        <authorList>
            <person name="Gilroy R."/>
        </authorList>
    </citation>
    <scope>NUCLEOTIDE SEQUENCE</scope>
    <source>
        <strain evidence="4">1370</strain>
    </source>
</reference>
<feature type="domain" description="UPF0029" evidence="3">
    <location>
        <begin position="136"/>
        <end position="191"/>
    </location>
</feature>
<protein>
    <submittedName>
        <fullName evidence="4">YigZ family protein</fullName>
    </submittedName>
</protein>
<comment type="similarity">
    <text evidence="1">Belongs to the IMPACT family.</text>
</comment>
<dbReference type="GO" id="GO:0006446">
    <property type="term" value="P:regulation of translational initiation"/>
    <property type="evidence" value="ECO:0007669"/>
    <property type="project" value="TreeGrafter"/>
</dbReference>
<comment type="caution">
    <text evidence="4">The sequence shown here is derived from an EMBL/GenBank/DDBJ whole genome shotgun (WGS) entry which is preliminary data.</text>
</comment>
<dbReference type="InterPro" id="IPR020568">
    <property type="entry name" value="Ribosomal_Su5_D2-typ_SF"/>
</dbReference>
<evidence type="ECO:0000259" key="2">
    <source>
        <dbReference type="Pfam" id="PF01205"/>
    </source>
</evidence>
<sequence length="206" mass="23240">MYRSVYGESEAKIVIERSEFIAHITRAESEEEAVGFIEKIRSQNRRARHNCYAYRLKNENISRYSDDGEPSGTAGAPILDVLTKKGLTDTVIVVTRYFGGILLGKGGLTRAYSQSAALAAQEARIMELSPAYIISLIFDYQYYDRIIHSLPKNGLKILSTDYLQSVSLSLAVDCELRQELEKSLLDLTNGRIVIEEIDKKLFDFSE</sequence>
<dbReference type="PANTHER" id="PTHR16301">
    <property type="entry name" value="IMPACT-RELATED"/>
    <property type="match status" value="1"/>
</dbReference>
<dbReference type="Pfam" id="PF01205">
    <property type="entry name" value="Impact_N"/>
    <property type="match status" value="1"/>
</dbReference>
<dbReference type="InterPro" id="IPR001498">
    <property type="entry name" value="Impact_N"/>
</dbReference>
<evidence type="ECO:0000256" key="1">
    <source>
        <dbReference type="ARBA" id="ARBA00007665"/>
    </source>
</evidence>
<dbReference type="InterPro" id="IPR015796">
    <property type="entry name" value="Impact_YigZ-like"/>
</dbReference>
<dbReference type="Gene3D" id="3.30.70.240">
    <property type="match status" value="1"/>
</dbReference>
<dbReference type="InterPro" id="IPR020569">
    <property type="entry name" value="UPF0029_Impact_CS"/>
</dbReference>
<evidence type="ECO:0000313" key="4">
    <source>
        <dbReference type="EMBL" id="HIV11171.1"/>
    </source>
</evidence>
<dbReference type="NCBIfam" id="TIGR00257">
    <property type="entry name" value="IMPACT_YIGZ"/>
    <property type="match status" value="1"/>
</dbReference>
<dbReference type="InterPro" id="IPR035647">
    <property type="entry name" value="EFG_III/V"/>
</dbReference>
<organism evidence="4 5">
    <name type="scientific">Candidatus Faeciplasma avium</name>
    <dbReference type="NCBI Taxonomy" id="2840798"/>
    <lineage>
        <taxon>Bacteria</taxon>
        <taxon>Bacillati</taxon>
        <taxon>Bacillota</taxon>
        <taxon>Clostridia</taxon>
        <taxon>Eubacteriales</taxon>
        <taxon>Oscillospiraceae</taxon>
        <taxon>Oscillospiraceae incertae sedis</taxon>
        <taxon>Candidatus Faeciplasma</taxon>
    </lineage>
</organism>
<proteinExistence type="inferred from homology"/>
<accession>A0A9D1T4H7</accession>
<gene>
    <name evidence="4" type="ORF">IAD28_05730</name>
</gene>
<dbReference type="SUPFAM" id="SSF54980">
    <property type="entry name" value="EF-G C-terminal domain-like"/>
    <property type="match status" value="1"/>
</dbReference>
<dbReference type="PROSITE" id="PS00910">
    <property type="entry name" value="UPF0029"/>
    <property type="match status" value="1"/>
</dbReference>
<evidence type="ECO:0000313" key="5">
    <source>
        <dbReference type="Proteomes" id="UP000823960"/>
    </source>
</evidence>
<dbReference type="Proteomes" id="UP000823960">
    <property type="component" value="Unassembled WGS sequence"/>
</dbReference>
<dbReference type="Pfam" id="PF09186">
    <property type="entry name" value="DUF1949"/>
    <property type="match status" value="1"/>
</dbReference>
<dbReference type="AlphaFoldDB" id="A0A9D1T4H7"/>
<dbReference type="InterPro" id="IPR015269">
    <property type="entry name" value="UPF0029_Impact_C"/>
</dbReference>
<feature type="domain" description="Impact N-terminal" evidence="2">
    <location>
        <begin position="17"/>
        <end position="118"/>
    </location>
</feature>
<dbReference type="GO" id="GO:0005737">
    <property type="term" value="C:cytoplasm"/>
    <property type="evidence" value="ECO:0007669"/>
    <property type="project" value="TreeGrafter"/>
</dbReference>
<reference evidence="4" key="2">
    <citation type="journal article" date="2021" name="PeerJ">
        <title>Extensive microbial diversity within the chicken gut microbiome revealed by metagenomics and culture.</title>
        <authorList>
            <person name="Gilroy R."/>
            <person name="Ravi A."/>
            <person name="Getino M."/>
            <person name="Pursley I."/>
            <person name="Horton D.L."/>
            <person name="Alikhan N.F."/>
            <person name="Baker D."/>
            <person name="Gharbi K."/>
            <person name="Hall N."/>
            <person name="Watson M."/>
            <person name="Adriaenssens E.M."/>
            <person name="Foster-Nyarko E."/>
            <person name="Jarju S."/>
            <person name="Secka A."/>
            <person name="Antonio M."/>
            <person name="Oren A."/>
            <person name="Chaudhuri R.R."/>
            <person name="La Ragione R."/>
            <person name="Hildebrand F."/>
            <person name="Pallen M.J."/>
        </authorList>
    </citation>
    <scope>NUCLEOTIDE SEQUENCE</scope>
    <source>
        <strain evidence="4">1370</strain>
    </source>
</reference>